<organism evidence="2">
    <name type="scientific">Homo sapiens</name>
    <name type="common">Human</name>
    <dbReference type="NCBI Taxonomy" id="9606"/>
    <lineage>
        <taxon>Eukaryota</taxon>
        <taxon>Metazoa</taxon>
        <taxon>Chordata</taxon>
        <taxon>Craniata</taxon>
        <taxon>Vertebrata</taxon>
        <taxon>Euteleostomi</taxon>
        <taxon>Mammalia</taxon>
        <taxon>Eutheria</taxon>
        <taxon>Euarchontoglires</taxon>
        <taxon>Primates</taxon>
        <taxon>Haplorrhini</taxon>
        <taxon>Catarrhini</taxon>
        <taxon>Hominidae</taxon>
        <taxon>Homo</taxon>
    </lineage>
</organism>
<reference evidence="2" key="1">
    <citation type="journal article" date="2013" name="PLoS ONE">
        <title>Direct detection of alternative open reading frames translation products in human significantly expands the proteome.</title>
        <authorList>
            <person name="Vanderperre B."/>
            <person name="Lucier J.-F."/>
            <person name="Motard J."/>
            <person name="Tremblay G."/>
            <person name="Vanderperre S."/>
            <person name="Wisztorski M."/>
            <person name="Salzet M."/>
            <person name="Boisvert F.-M."/>
            <person name="Roucou X."/>
        </authorList>
    </citation>
    <scope>NUCLEOTIDE SEQUENCE</scope>
</reference>
<name>L8E870_HUMAN</name>
<proteinExistence type="predicted"/>
<dbReference type="OrthoDB" id="10065037at2759"/>
<dbReference type="ChiTaRS" id="DNAJC16">
    <property type="organism name" value="human"/>
</dbReference>
<accession>L8E870</accession>
<evidence type="ECO:0000313" key="2">
    <source>
        <dbReference type="EMBL" id="CCQ43500.1"/>
    </source>
</evidence>
<gene>
    <name evidence="2" type="primary">DNAJC16</name>
</gene>
<protein>
    <submittedName>
        <fullName evidence="2">Alternative protein DNAJC16</fullName>
    </submittedName>
</protein>
<dbReference type="EMBL" id="HF584003">
    <property type="protein sequence ID" value="CCQ43500.1"/>
    <property type="molecule type" value="Genomic_DNA"/>
</dbReference>
<feature type="region of interest" description="Disordered" evidence="1">
    <location>
        <begin position="51"/>
        <end position="74"/>
    </location>
</feature>
<feature type="compositionally biased region" description="Polar residues" evidence="1">
    <location>
        <begin position="54"/>
        <end position="65"/>
    </location>
</feature>
<evidence type="ECO:0000256" key="1">
    <source>
        <dbReference type="SAM" id="MobiDB-lite"/>
    </source>
</evidence>
<sequence>MLTPPSCPVSWRSTGLHPASGIWRTLMSLSCRPGHWPLPQSRPCCAAAMAHAPNSEQPTAASSPASGKRPLSKQSHVYWLFWE</sequence>
<dbReference type="AlphaFoldDB" id="L8E870"/>